<feature type="transmembrane region" description="Helical" evidence="1">
    <location>
        <begin position="50"/>
        <end position="72"/>
    </location>
</feature>
<keyword evidence="1" id="KW-0812">Transmembrane</keyword>
<keyword evidence="1" id="KW-0472">Membrane</keyword>
<name>A0A3G5A5T9_9VIRU</name>
<reference evidence="2" key="1">
    <citation type="submission" date="2018-10" db="EMBL/GenBank/DDBJ databases">
        <title>Hidden diversity of soil giant viruses.</title>
        <authorList>
            <person name="Schulz F."/>
            <person name="Alteio L."/>
            <person name="Goudeau D."/>
            <person name="Ryan E.M."/>
            <person name="Malmstrom R.R."/>
            <person name="Blanchard J."/>
            <person name="Woyke T."/>
        </authorList>
    </citation>
    <scope>NUCLEOTIDE SEQUENCE</scope>
    <source>
        <strain evidence="2">HAV1</strain>
    </source>
</reference>
<protein>
    <submittedName>
        <fullName evidence="2">Uncharacterized protein</fullName>
    </submittedName>
</protein>
<evidence type="ECO:0000256" key="1">
    <source>
        <dbReference type="SAM" id="Phobius"/>
    </source>
</evidence>
<proteinExistence type="predicted"/>
<sequence>MGNINSFRKEFGLILISGLIFTAALMWKDVLKEIEAEYFSNSSEIGKRVLYTLGISALLIYFAVHLKGLFGLTDDDDKHNMNELPKN</sequence>
<dbReference type="EMBL" id="MK072312">
    <property type="protein sequence ID" value="AYV81864.1"/>
    <property type="molecule type" value="Genomic_DNA"/>
</dbReference>
<keyword evidence="1" id="KW-1133">Transmembrane helix</keyword>
<accession>A0A3G5A5T9</accession>
<evidence type="ECO:0000313" key="2">
    <source>
        <dbReference type="EMBL" id="AYV81864.1"/>
    </source>
</evidence>
<feature type="transmembrane region" description="Helical" evidence="1">
    <location>
        <begin position="12"/>
        <end position="30"/>
    </location>
</feature>
<organism evidence="2">
    <name type="scientific">Harvfovirus sp</name>
    <dbReference type="NCBI Taxonomy" id="2487768"/>
    <lineage>
        <taxon>Viruses</taxon>
        <taxon>Varidnaviria</taxon>
        <taxon>Bamfordvirae</taxon>
        <taxon>Nucleocytoviricota</taxon>
        <taxon>Megaviricetes</taxon>
        <taxon>Imitervirales</taxon>
        <taxon>Mimiviridae</taxon>
        <taxon>Klosneuvirinae</taxon>
    </lineage>
</organism>
<gene>
    <name evidence="2" type="ORF">Harvfovirus70_10</name>
</gene>